<name>A0A6P8HGA5_ACTTE</name>
<proteinExistence type="predicted"/>
<keyword evidence="2" id="KW-0539">Nucleus</keyword>
<evidence type="ECO:0000313" key="6">
    <source>
        <dbReference type="RefSeq" id="XP_031554860.1"/>
    </source>
</evidence>
<evidence type="ECO:0000313" key="5">
    <source>
        <dbReference type="Proteomes" id="UP000515163"/>
    </source>
</evidence>
<dbReference type="GO" id="GO:0032039">
    <property type="term" value="C:integrator complex"/>
    <property type="evidence" value="ECO:0007669"/>
    <property type="project" value="TreeGrafter"/>
</dbReference>
<dbReference type="InterPro" id="IPR056235">
    <property type="entry name" value="INTS4_8HBD"/>
</dbReference>
<protein>
    <submittedName>
        <fullName evidence="6">Integrator complex subunit 4-like isoform X1</fullName>
    </submittedName>
    <submittedName>
        <fullName evidence="7">Integrator complex subunit 4-like isoform X2</fullName>
    </submittedName>
</protein>
<dbReference type="InterPro" id="IPR011989">
    <property type="entry name" value="ARM-like"/>
</dbReference>
<dbReference type="InterPro" id="IPR057412">
    <property type="entry name" value="INTS4_C"/>
</dbReference>
<dbReference type="InterPro" id="IPR016024">
    <property type="entry name" value="ARM-type_fold"/>
</dbReference>
<feature type="domain" description="Integrator complex subunit 4/Protein SIEL C-terminal Ig-like" evidence="4">
    <location>
        <begin position="838"/>
        <end position="983"/>
    </location>
</feature>
<keyword evidence="5" id="KW-1185">Reference proteome</keyword>
<evidence type="ECO:0000259" key="3">
    <source>
        <dbReference type="Pfam" id="PF24493"/>
    </source>
</evidence>
<evidence type="ECO:0000259" key="4">
    <source>
        <dbReference type="Pfam" id="PF25458"/>
    </source>
</evidence>
<evidence type="ECO:0000256" key="1">
    <source>
        <dbReference type="ARBA" id="ARBA00004123"/>
    </source>
</evidence>
<dbReference type="PANTHER" id="PTHR20938:SF0">
    <property type="entry name" value="INTEGRATOR COMPLEX SUBUNIT 4"/>
    <property type="match status" value="1"/>
</dbReference>
<dbReference type="KEGG" id="aten:116291791"/>
<accession>A0A6P8HGA5</accession>
<dbReference type="PANTHER" id="PTHR20938">
    <property type="entry name" value="INTEGRATOR COMPLEX SUBUNIT 4"/>
    <property type="match status" value="1"/>
</dbReference>
<dbReference type="FunFam" id="1.25.10.10:FF:000728">
    <property type="entry name" value="Blast:Integrator complex subunit 4"/>
    <property type="match status" value="1"/>
</dbReference>
<evidence type="ECO:0000256" key="2">
    <source>
        <dbReference type="ARBA" id="ARBA00023242"/>
    </source>
</evidence>
<dbReference type="GeneID" id="116291791"/>
<dbReference type="GO" id="GO:0016180">
    <property type="term" value="P:snRNA processing"/>
    <property type="evidence" value="ECO:0007669"/>
    <property type="project" value="TreeGrafter"/>
</dbReference>
<feature type="domain" description="INTS4 8 helical bundle" evidence="3">
    <location>
        <begin position="621"/>
        <end position="828"/>
    </location>
</feature>
<dbReference type="Gene3D" id="1.25.10.10">
    <property type="entry name" value="Leucine-rich Repeat Variant"/>
    <property type="match status" value="2"/>
</dbReference>
<dbReference type="OrthoDB" id="18190at2759"/>
<sequence>MKRAVEEVSTTVVEEQLEFGAQPQQQPLLKLKRPKQLISSARRLLNELDNFTSTQDILRPLLELERSLPLDNLEDNEAAIRSLWERVFECKDVVVKAKLISLIGDLARYPGANALAVVDEMMRLLSTEESHKVNAQIIHSLTSLGKLYSHDNKLIQMLVSIAVEHLKDSHHAVRRECLKLIGHLGSTESPMTESNEQSTVSIQGLIMSFSSDSDPRVRTSALEALLTLHERGQALDVALYDKVSKTLEDDYEDVRMAAIKLIWVFSHICPERIVQLPTSDDARLVDDAFIKICNMVNDLAMRVRAEAVGLLGSLHHVSPKFLEQTLDKKVMSHLKRRKTDHEKKKERFAAGESSVGSWSTGRNWGDGNKQEELAPDEVSLMSSGACGAFVHGLEDEYLEVRMPAVDSLCELANQNRSFATLCLDFLVDMFNDEIESVRLNAINSLRKVCHHIQLREDQLEVILGVLEDFSWEIREAVRELLSHCHLSTRACLHAAIHALLGNLAKYPQDRASIWRCAKHLGSKHKHLASSLVPELLSTHPFFATSEPSVDDPAYVAIVILVFNATVDSPTMIPMFPNHTRRHYSYLRDSHPDLVPHLAIEAQSMEAQGVPAPQGPGSSGVSFMEGILRRIQSVSSMDPVNAQRFLSSIIKDLNHTKGIDDQYVASSRCMALYLECQLVVLQAQNDKIWNIPGPLCATRGTGLKSQVQKLLMTSYNIEHVFHGLNASQVLLLHEIRIIAHSLQILATQRCDTGTEKSLGSTLLVWQSFLARIRHYSALVGTSGTKLDEFGQALLSFQEFFEANITKPSCIADYLQSFILTRRVKCLELTSHLQQASAILTEPQGGSENPICFSAGLTFGINIDARLENIAHPTCVRVQVVFPDMRRQLFTPKYEDLHRLSNLRHRLVTTVVLSHSAWTEAGFIEVSLVTKYQPDVDEENVVSLGVINTDSESKTLRQIKNSTDNLEESVVGLCPPVRICVLPKPAMK</sequence>
<dbReference type="SUPFAM" id="SSF48371">
    <property type="entry name" value="ARM repeat"/>
    <property type="match status" value="2"/>
</dbReference>
<evidence type="ECO:0000313" key="7">
    <source>
        <dbReference type="RefSeq" id="XP_031554861.1"/>
    </source>
</evidence>
<dbReference type="RefSeq" id="XP_031554861.1">
    <property type="nucleotide sequence ID" value="XM_031699001.1"/>
</dbReference>
<dbReference type="RefSeq" id="XP_031554860.1">
    <property type="nucleotide sequence ID" value="XM_031699000.1"/>
</dbReference>
<reference evidence="6 7" key="1">
    <citation type="submission" date="2025-04" db="UniProtKB">
        <authorList>
            <consortium name="RefSeq"/>
        </authorList>
    </citation>
    <scope>IDENTIFICATION</scope>
    <source>
        <tissue evidence="6 7">Tentacle</tissue>
    </source>
</reference>
<comment type="subcellular location">
    <subcellularLocation>
        <location evidence="1">Nucleus</location>
    </subcellularLocation>
</comment>
<organism evidence="5 7">
    <name type="scientific">Actinia tenebrosa</name>
    <name type="common">Australian red waratah sea anemone</name>
    <dbReference type="NCBI Taxonomy" id="6105"/>
    <lineage>
        <taxon>Eukaryota</taxon>
        <taxon>Metazoa</taxon>
        <taxon>Cnidaria</taxon>
        <taxon>Anthozoa</taxon>
        <taxon>Hexacorallia</taxon>
        <taxon>Actiniaria</taxon>
        <taxon>Actiniidae</taxon>
        <taxon>Actinia</taxon>
    </lineage>
</organism>
<dbReference type="Pfam" id="PF25458">
    <property type="entry name" value="INTS4_C"/>
    <property type="match status" value="1"/>
</dbReference>
<gene>
    <name evidence="6 7" type="primary">LOC116291791</name>
</gene>
<dbReference type="Pfam" id="PF24493">
    <property type="entry name" value="INTS4_8HBD"/>
    <property type="match status" value="1"/>
</dbReference>
<dbReference type="AlphaFoldDB" id="A0A6P8HGA5"/>
<dbReference type="Proteomes" id="UP000515163">
    <property type="component" value="Unplaced"/>
</dbReference>